<keyword evidence="3" id="KW-1185">Reference proteome</keyword>
<comment type="caution">
    <text evidence="2">The sequence shown here is derived from an EMBL/GenBank/DDBJ whole genome shotgun (WGS) entry which is preliminary data.</text>
</comment>
<reference evidence="2 3" key="1">
    <citation type="submission" date="2024-01" db="EMBL/GenBank/DDBJ databases">
        <title>A draft genome for the cacao thread blight pathogen Marasmiellus scandens.</title>
        <authorList>
            <person name="Baruah I.K."/>
            <person name="Leung J."/>
            <person name="Bukari Y."/>
            <person name="Amoako-Attah I."/>
            <person name="Meinhardt L.W."/>
            <person name="Bailey B.A."/>
            <person name="Cohen S.P."/>
        </authorList>
    </citation>
    <scope>NUCLEOTIDE SEQUENCE [LARGE SCALE GENOMIC DNA]</scope>
    <source>
        <strain evidence="2 3">GH-19</strain>
    </source>
</reference>
<name>A0ABR1JXG0_9AGAR</name>
<feature type="region of interest" description="Disordered" evidence="1">
    <location>
        <begin position="157"/>
        <end position="190"/>
    </location>
</feature>
<sequence length="280" mass="29998">MNDDFPDSVLKSFQTGTRIWYWNTQGAVQYVTVVGSAMTPDVSSLFGLSVFAEDNPEQRTLILNIRDEYMRTPPPRTMPPSGEYIGLPLQMTPVAENPGTMIPNAVVAASSYGVAPLASQHASVYVGAGAVQPQTTSPAGNYEAALLYGSPYVSQSAPDFPQQASHTSHSQTTQQLAPGQSSYITPYSQSNQQESLPIHISASGLPLAYTSPYVVQAQAPPLGITTGGTGYVNPYTTPAPVPVHGSPYSAAPQHHMLPEQSYETEICGHEHHGYANHDQH</sequence>
<evidence type="ECO:0000313" key="2">
    <source>
        <dbReference type="EMBL" id="KAK7467450.1"/>
    </source>
</evidence>
<organism evidence="2 3">
    <name type="scientific">Marasmiellus scandens</name>
    <dbReference type="NCBI Taxonomy" id="2682957"/>
    <lineage>
        <taxon>Eukaryota</taxon>
        <taxon>Fungi</taxon>
        <taxon>Dikarya</taxon>
        <taxon>Basidiomycota</taxon>
        <taxon>Agaricomycotina</taxon>
        <taxon>Agaricomycetes</taxon>
        <taxon>Agaricomycetidae</taxon>
        <taxon>Agaricales</taxon>
        <taxon>Marasmiineae</taxon>
        <taxon>Omphalotaceae</taxon>
        <taxon>Marasmiellus</taxon>
    </lineage>
</organism>
<evidence type="ECO:0000256" key="1">
    <source>
        <dbReference type="SAM" id="MobiDB-lite"/>
    </source>
</evidence>
<accession>A0ABR1JXG0</accession>
<protein>
    <submittedName>
        <fullName evidence="2">Uncharacterized protein</fullName>
    </submittedName>
</protein>
<evidence type="ECO:0000313" key="3">
    <source>
        <dbReference type="Proteomes" id="UP001498398"/>
    </source>
</evidence>
<proteinExistence type="predicted"/>
<dbReference type="Proteomes" id="UP001498398">
    <property type="component" value="Unassembled WGS sequence"/>
</dbReference>
<dbReference type="EMBL" id="JBANRG010000004">
    <property type="protein sequence ID" value="KAK7467450.1"/>
    <property type="molecule type" value="Genomic_DNA"/>
</dbReference>
<gene>
    <name evidence="2" type="ORF">VKT23_004504</name>
</gene>